<comment type="caution">
    <text evidence="2">The sequence shown here is derived from an EMBL/GenBank/DDBJ whole genome shotgun (WGS) entry which is preliminary data.</text>
</comment>
<dbReference type="EMBL" id="QLNT01000007">
    <property type="protein sequence ID" value="KAF3073236.1"/>
    <property type="molecule type" value="Genomic_DNA"/>
</dbReference>
<evidence type="ECO:0000313" key="2">
    <source>
        <dbReference type="EMBL" id="KAF3073236.1"/>
    </source>
</evidence>
<accession>A0A9P4XG05</accession>
<dbReference type="AlphaFoldDB" id="A0A9P4XG05"/>
<evidence type="ECO:0000313" key="3">
    <source>
        <dbReference type="Proteomes" id="UP000801864"/>
    </source>
</evidence>
<keyword evidence="3" id="KW-1185">Reference proteome</keyword>
<reference evidence="2 3" key="1">
    <citation type="submission" date="2018-06" db="EMBL/GenBank/DDBJ databases">
        <title>Genome analysis of cellulolytic fungus Trichoderma lentiforme CFAM-422.</title>
        <authorList>
            <person name="Steindorff A.S."/>
            <person name="Formighieri E.F."/>
            <person name="Midorikawa G.E.O."/>
            <person name="Tamietti M.S."/>
            <person name="Ramos E.Z."/>
            <person name="Silva A.S."/>
            <person name="Bon E.P.S."/>
            <person name="Mendes T.D."/>
            <person name="Damaso M.C.T."/>
            <person name="Favaro L.C.L."/>
        </authorList>
    </citation>
    <scope>NUCLEOTIDE SEQUENCE [LARGE SCALE GENOMIC DNA]</scope>
    <source>
        <strain evidence="2 3">CFAM-422</strain>
    </source>
</reference>
<dbReference type="Proteomes" id="UP000801864">
    <property type="component" value="Unassembled WGS sequence"/>
</dbReference>
<feature type="region of interest" description="Disordered" evidence="1">
    <location>
        <begin position="1"/>
        <end position="36"/>
    </location>
</feature>
<organism evidence="2 3">
    <name type="scientific">Trichoderma lentiforme</name>
    <dbReference type="NCBI Taxonomy" id="1567552"/>
    <lineage>
        <taxon>Eukaryota</taxon>
        <taxon>Fungi</taxon>
        <taxon>Dikarya</taxon>
        <taxon>Ascomycota</taxon>
        <taxon>Pezizomycotina</taxon>
        <taxon>Sordariomycetes</taxon>
        <taxon>Hypocreomycetidae</taxon>
        <taxon>Hypocreales</taxon>
        <taxon>Hypocreaceae</taxon>
        <taxon>Trichoderma</taxon>
    </lineage>
</organism>
<protein>
    <submittedName>
        <fullName evidence="2">Uncharacterized protein</fullName>
    </submittedName>
</protein>
<evidence type="ECO:0000256" key="1">
    <source>
        <dbReference type="SAM" id="MobiDB-lite"/>
    </source>
</evidence>
<proteinExistence type="predicted"/>
<name>A0A9P4XG05_9HYPO</name>
<sequence>MARRCRMQAQSATPTPDNHRLLGPAGDDGRSRRCNDTARCKVSPNSLAADPGTAENSRSVMLASGAHNGIWRKPKTGGVDKISSLSDFAEEAWLKVR</sequence>
<feature type="compositionally biased region" description="Basic and acidic residues" evidence="1">
    <location>
        <begin position="27"/>
        <end position="36"/>
    </location>
</feature>
<gene>
    <name evidence="2" type="ORF">CFAM422_004604</name>
</gene>